<dbReference type="Pfam" id="PF13443">
    <property type="entry name" value="HTH_26"/>
    <property type="match status" value="1"/>
</dbReference>
<dbReference type="RefSeq" id="WP_003657831.1">
    <property type="nucleotide sequence ID" value="NC_022112.1"/>
</dbReference>
<reference evidence="2 3" key="1">
    <citation type="submission" date="2010-12" db="EMBL/GenBank/DDBJ databases">
        <title>The Genome Sequence of Lactobacillus paracasei subsp. paracasei strain 8700:2.</title>
        <authorList>
            <consortium name="The Broad Institute Genome Sequencing Platform"/>
            <person name="Ward D."/>
            <person name="Earl A."/>
            <person name="Feldgarden M."/>
            <person name="Young S.K."/>
            <person name="Gargeya S."/>
            <person name="Zeng Q."/>
            <person name="Alvarado L."/>
            <person name="Berlin A."/>
            <person name="Bochicchio J."/>
            <person name="Chapman S.B."/>
            <person name="Chen Z."/>
            <person name="Freedman E."/>
            <person name="Gellesch M."/>
            <person name="Goldberg J."/>
            <person name="Griggs A."/>
            <person name="Gujja S."/>
            <person name="Heilman E."/>
            <person name="Heiman D."/>
            <person name="Howarth C."/>
            <person name="Mehta T."/>
            <person name="Neiman D."/>
            <person name="Pearson M."/>
            <person name="Roberts A."/>
            <person name="Saif S."/>
            <person name="Shea T."/>
            <person name="Shenoy N."/>
            <person name="Sisk P."/>
            <person name="Stolte C."/>
            <person name="Sykes S."/>
            <person name="White J."/>
            <person name="Yandava C."/>
            <person name="Saulnier D."/>
            <person name="Haas B."/>
            <person name="Nusbaum C."/>
            <person name="Birren B."/>
        </authorList>
    </citation>
    <scope>NUCLEOTIDE SEQUENCE [LARGE SCALE GENOMIC DNA]</scope>
    <source>
        <strain evidence="2 3">8700:2</strain>
    </source>
</reference>
<evidence type="ECO:0000313" key="2">
    <source>
        <dbReference type="EMBL" id="EEQ64573.1"/>
    </source>
</evidence>
<dbReference type="PROSITE" id="PS50943">
    <property type="entry name" value="HTH_CROC1"/>
    <property type="match status" value="1"/>
</dbReference>
<protein>
    <submittedName>
        <fullName evidence="2">Cro/CI family transcriptional regulator</fullName>
    </submittedName>
</protein>
<organism evidence="2 3">
    <name type="scientific">Lacticaseibacillus paracasei subsp. paracasei 8700:2</name>
    <dbReference type="NCBI Taxonomy" id="537973"/>
    <lineage>
        <taxon>Bacteria</taxon>
        <taxon>Bacillati</taxon>
        <taxon>Bacillota</taxon>
        <taxon>Bacilli</taxon>
        <taxon>Lactobacillales</taxon>
        <taxon>Lactobacillaceae</taxon>
        <taxon>Lacticaseibacillus</taxon>
    </lineage>
</organism>
<dbReference type="CDD" id="cd00093">
    <property type="entry name" value="HTH_XRE"/>
    <property type="match status" value="1"/>
</dbReference>
<dbReference type="EMBL" id="CP002391">
    <property type="protein sequence ID" value="EEQ64573.1"/>
    <property type="molecule type" value="Genomic_DNA"/>
</dbReference>
<dbReference type="GO" id="GO:0003677">
    <property type="term" value="F:DNA binding"/>
    <property type="evidence" value="ECO:0007669"/>
    <property type="project" value="InterPro"/>
</dbReference>
<gene>
    <name evidence="2" type="ORF">LBPG_00022</name>
</gene>
<dbReference type="InterPro" id="IPR001387">
    <property type="entry name" value="Cro/C1-type_HTH"/>
</dbReference>
<name>A0A826HM90_LACPA</name>
<accession>A0A826HM90</accession>
<dbReference type="SMART" id="SM00530">
    <property type="entry name" value="HTH_XRE"/>
    <property type="match status" value="1"/>
</dbReference>
<dbReference type="InterPro" id="IPR010982">
    <property type="entry name" value="Lambda_DNA-bd_dom_sf"/>
</dbReference>
<dbReference type="Gene3D" id="1.10.260.40">
    <property type="entry name" value="lambda repressor-like DNA-binding domains"/>
    <property type="match status" value="1"/>
</dbReference>
<proteinExistence type="predicted"/>
<sequence>MTIFDRVKNFADARKMSLPQLARMAGLSENAIYNWKTHTPTEATLRSVAHVLGITYDELVGNKDPDPKAELANQVGALFRSVVDQQDLDEAHTNDLKQEMEDLLKVRAKRLREKQNGKG</sequence>
<evidence type="ECO:0000259" key="1">
    <source>
        <dbReference type="PROSITE" id="PS50943"/>
    </source>
</evidence>
<dbReference type="GeneID" id="57089504"/>
<dbReference type="KEGG" id="lpi:LBPG_00022"/>
<dbReference type="Proteomes" id="UP000015927">
    <property type="component" value="Chromosome"/>
</dbReference>
<dbReference type="AlphaFoldDB" id="A0A826HM90"/>
<dbReference type="SUPFAM" id="SSF47413">
    <property type="entry name" value="lambda repressor-like DNA-binding domains"/>
    <property type="match status" value="1"/>
</dbReference>
<feature type="domain" description="HTH cro/C1-type" evidence="1">
    <location>
        <begin position="7"/>
        <end position="59"/>
    </location>
</feature>
<evidence type="ECO:0000313" key="3">
    <source>
        <dbReference type="Proteomes" id="UP000015927"/>
    </source>
</evidence>